<feature type="domain" description="Lipid-binding serum glycoprotein N-terminal" evidence="1">
    <location>
        <begin position="42"/>
        <end position="205"/>
    </location>
</feature>
<dbReference type="Gene3D" id="3.15.10.10">
    <property type="entry name" value="Bactericidal permeability-increasing protein, domain 1"/>
    <property type="match status" value="1"/>
</dbReference>
<dbReference type="GO" id="GO:0008289">
    <property type="term" value="F:lipid binding"/>
    <property type="evidence" value="ECO:0007669"/>
    <property type="project" value="InterPro"/>
</dbReference>
<dbReference type="EMBL" id="CATOUU010000998">
    <property type="protein sequence ID" value="CAI9966026.1"/>
    <property type="molecule type" value="Genomic_DNA"/>
</dbReference>
<reference evidence="4 6" key="2">
    <citation type="submission" date="2024-07" db="EMBL/GenBank/DDBJ databases">
        <authorList>
            <person name="Akdeniz Z."/>
        </authorList>
    </citation>
    <scope>NUCLEOTIDE SEQUENCE [LARGE SCALE GENOMIC DNA]</scope>
</reference>
<dbReference type="EMBL" id="CATOUU010000635">
    <property type="protein sequence ID" value="CAI9936294.1"/>
    <property type="molecule type" value="Genomic_DNA"/>
</dbReference>
<dbReference type="InterPro" id="IPR017942">
    <property type="entry name" value="Lipid-bd_serum_glycop_N"/>
</dbReference>
<gene>
    <name evidence="4" type="ORF">HINF_LOCUS21492</name>
    <name evidence="2" type="ORF">HINF_LOCUS23939</name>
    <name evidence="5" type="ORF">HINF_LOCUS52933</name>
    <name evidence="3" type="ORF">HINF_LOCUS53671</name>
</gene>
<comment type="caution">
    <text evidence="2">The sequence shown here is derived from an EMBL/GenBank/DDBJ whole genome shotgun (WGS) entry which is preliminary data.</text>
</comment>
<evidence type="ECO:0000313" key="4">
    <source>
        <dbReference type="EMBL" id="CAL6009217.1"/>
    </source>
</evidence>
<dbReference type="Proteomes" id="UP001642409">
    <property type="component" value="Unassembled WGS sequence"/>
</dbReference>
<protein>
    <recommendedName>
        <fullName evidence="1">Lipid-binding serum glycoprotein N-terminal domain-containing protein</fullName>
    </recommendedName>
</protein>
<keyword evidence="6" id="KW-1185">Reference proteome</keyword>
<dbReference type="EMBL" id="CAXDID020000267">
    <property type="protein sequence ID" value="CAL6067253.1"/>
    <property type="molecule type" value="Genomic_DNA"/>
</dbReference>
<evidence type="ECO:0000259" key="1">
    <source>
        <dbReference type="Pfam" id="PF01273"/>
    </source>
</evidence>
<name>A0AA86U151_9EUKA</name>
<dbReference type="InterPro" id="IPR017943">
    <property type="entry name" value="Bactericidal_perm-incr_a/b_dom"/>
</dbReference>
<evidence type="ECO:0000313" key="5">
    <source>
        <dbReference type="EMBL" id="CAL6067253.1"/>
    </source>
</evidence>
<evidence type="ECO:0000313" key="2">
    <source>
        <dbReference type="EMBL" id="CAI9936294.1"/>
    </source>
</evidence>
<reference evidence="2" key="1">
    <citation type="submission" date="2023-06" db="EMBL/GenBank/DDBJ databases">
        <authorList>
            <person name="Kurt Z."/>
        </authorList>
    </citation>
    <scope>NUCLEOTIDE SEQUENCE</scope>
</reference>
<dbReference type="InterPro" id="IPR045897">
    <property type="entry name" value="BPI/LBP_pln"/>
</dbReference>
<dbReference type="PANTHER" id="PTHR46801">
    <property type="entry name" value="OS06G0309200 PROTEIN"/>
    <property type="match status" value="1"/>
</dbReference>
<organism evidence="2">
    <name type="scientific">Hexamita inflata</name>
    <dbReference type="NCBI Taxonomy" id="28002"/>
    <lineage>
        <taxon>Eukaryota</taxon>
        <taxon>Metamonada</taxon>
        <taxon>Diplomonadida</taxon>
        <taxon>Hexamitidae</taxon>
        <taxon>Hexamitinae</taxon>
        <taxon>Hexamita</taxon>
    </lineage>
</organism>
<evidence type="ECO:0000313" key="3">
    <source>
        <dbReference type="EMBL" id="CAI9966026.1"/>
    </source>
</evidence>
<dbReference type="SUPFAM" id="SSF55394">
    <property type="entry name" value="Bactericidal permeability-increasing protein, BPI"/>
    <property type="match status" value="1"/>
</dbReference>
<sequence length="426" mass="48619">MILTLYVKLCTIPDYPRVLREKDSSQSLVFSQVGAQKFIQCGFQSIFQYVQMINIPNMHYSLNLGVTSIDFDIQDIHFHDFSVSDVQVNFGDHNQTQATITGCSIQLVMQWGFKQQTYPYLNDKGTGVILIENASLSVQVGSTCDYANCPGHYKINLQKAQLNFEMLALQLRGGSSWIYQSLIDLIIQNIQEQLVDSISQVLLQQSVALMNEVMNSDGYNESYVHFPDLVKDERVTGPWDSGFGYFSINTAGYSYFKQNLSDEYVTPQMLTVPTKNKFNSEISFIIQEASFSNVFYLFHKYFDIYSTPDFTITSAPKLSLVNTGIVLDMNVSQFNVTTPLQLFGQFRAKKIFQFGVKQNMTQIYFEFQKFGVENQMVLNRFNAVQEFAAFQVFSPLMNLEEFSFVVDVAEKAVRIVGNNSECQRIV</sequence>
<dbReference type="Pfam" id="PF01273">
    <property type="entry name" value="LBP_BPI_CETP"/>
    <property type="match status" value="1"/>
</dbReference>
<dbReference type="PANTHER" id="PTHR46801:SF2">
    <property type="entry name" value="LIPOPOLYSACCHARIDE-BINDING PROTEIN"/>
    <property type="match status" value="1"/>
</dbReference>
<dbReference type="EMBL" id="CAXDID020000059">
    <property type="protein sequence ID" value="CAL6009217.1"/>
    <property type="molecule type" value="Genomic_DNA"/>
</dbReference>
<dbReference type="AlphaFoldDB" id="A0AA86U151"/>
<evidence type="ECO:0000313" key="6">
    <source>
        <dbReference type="Proteomes" id="UP001642409"/>
    </source>
</evidence>
<proteinExistence type="predicted"/>
<accession>A0AA86U151</accession>